<keyword evidence="1" id="KW-0238">DNA-binding</keyword>
<name>A0A9W6B1Z1_9LACO</name>
<dbReference type="InterPro" id="IPR010298">
    <property type="entry name" value="YacP-like"/>
</dbReference>
<dbReference type="EMBL" id="BRPL01000002">
    <property type="protein sequence ID" value="GLB47178.1"/>
    <property type="molecule type" value="Genomic_DNA"/>
</dbReference>
<reference evidence="1" key="2">
    <citation type="journal article" date="2023" name="PLoS ONE">
        <title>Philodulcilactobacillus myokoensis gen. nov., sp. nov., a fructophilic, acidophilic, and agar-phobic lactic acid bacterium isolated from fermented vegetable extracts.</title>
        <authorList>
            <person name="Kouya T."/>
            <person name="Ishiyama Y."/>
            <person name="Ohashi S."/>
            <person name="Kumakubo R."/>
            <person name="Yamazaki T."/>
            <person name="Otaki T."/>
        </authorList>
    </citation>
    <scope>NUCLEOTIDE SEQUENCE</scope>
    <source>
        <strain evidence="1">WR16-4</strain>
    </source>
</reference>
<gene>
    <name evidence="1" type="ORF">WR164_11570</name>
</gene>
<dbReference type="CDD" id="cd10912">
    <property type="entry name" value="PIN_YacP-like"/>
    <property type="match status" value="1"/>
</dbReference>
<accession>A0A9W6B1Z1</accession>
<dbReference type="RefSeq" id="WP_286136636.1">
    <property type="nucleotide sequence ID" value="NZ_BRPL01000002.1"/>
</dbReference>
<organism evidence="1 2">
    <name type="scientific">Philodulcilactobacillus myokoensis</name>
    <dbReference type="NCBI Taxonomy" id="2929573"/>
    <lineage>
        <taxon>Bacteria</taxon>
        <taxon>Bacillati</taxon>
        <taxon>Bacillota</taxon>
        <taxon>Bacilli</taxon>
        <taxon>Lactobacillales</taxon>
        <taxon>Lactobacillaceae</taxon>
        <taxon>Philodulcilactobacillus</taxon>
    </lineage>
</organism>
<dbReference type="PANTHER" id="PTHR34547">
    <property type="entry name" value="YACP-LIKE NYN DOMAIN PROTEIN"/>
    <property type="match status" value="1"/>
</dbReference>
<comment type="caution">
    <text evidence="1">The sequence shown here is derived from an EMBL/GenBank/DDBJ whole genome shotgun (WGS) entry which is preliminary data.</text>
</comment>
<dbReference type="Proteomes" id="UP001144204">
    <property type="component" value="Unassembled WGS sequence"/>
</dbReference>
<protein>
    <submittedName>
        <fullName evidence="1">DNA-binding protein</fullName>
    </submittedName>
</protein>
<dbReference type="AlphaFoldDB" id="A0A9W6B1Z1"/>
<dbReference type="PANTHER" id="PTHR34547:SF1">
    <property type="entry name" value="YACP-LIKE NYN DOMAIN PROTEIN"/>
    <property type="match status" value="1"/>
</dbReference>
<dbReference type="GO" id="GO:0003677">
    <property type="term" value="F:DNA binding"/>
    <property type="evidence" value="ECO:0007669"/>
    <property type="project" value="UniProtKB-KW"/>
</dbReference>
<keyword evidence="2" id="KW-1185">Reference proteome</keyword>
<sequence length="179" mass="20960">MKTKLYIIDAYNIIGNWPHLNRLKLEDRMADARDELLDTLSEYQKYSGLNMIVVFDAYYVPGLSKKAKYNNLDVVWTSKDQTADSYIEALTKKKQSRLVQVVVVTSDNAEQWTVFSSGALRIPDREFLNMINISKREIKSKIDDYSNQTTVRKLPWSSKQLSELERLRDRLSNKNHRNH</sequence>
<evidence type="ECO:0000313" key="2">
    <source>
        <dbReference type="Proteomes" id="UP001144204"/>
    </source>
</evidence>
<dbReference type="Pfam" id="PF05991">
    <property type="entry name" value="NYN_YacP"/>
    <property type="match status" value="1"/>
</dbReference>
<evidence type="ECO:0000313" key="1">
    <source>
        <dbReference type="EMBL" id="GLB47178.1"/>
    </source>
</evidence>
<proteinExistence type="predicted"/>
<reference evidence="1" key="1">
    <citation type="submission" date="2022-07" db="EMBL/GenBank/DDBJ databases">
        <authorList>
            <person name="Kouya T."/>
            <person name="Ishiyama Y."/>
        </authorList>
    </citation>
    <scope>NUCLEOTIDE SEQUENCE</scope>
    <source>
        <strain evidence="1">WR16-4</strain>
    </source>
</reference>